<dbReference type="PANTHER" id="PTHR14224:SF22">
    <property type="entry name" value="OOG4 PROTEIN-RELATED"/>
    <property type="match status" value="1"/>
</dbReference>
<dbReference type="AlphaFoldDB" id="A0A8C6G5A7"/>
<dbReference type="GeneTree" id="ENSGT01030000234531"/>
<dbReference type="Ensembl" id="ENSMSIT00000000950.1">
    <property type="protein sequence ID" value="ENSMSIP00000000729.1"/>
    <property type="gene ID" value="ENSMSIG00000000761.1"/>
</dbReference>
<dbReference type="FunFam" id="3.80.10.10:FF:000475">
    <property type="entry name" value="Predicted gene 10436"/>
    <property type="match status" value="1"/>
</dbReference>
<dbReference type="Proteomes" id="UP000694415">
    <property type="component" value="Unplaced"/>
</dbReference>
<dbReference type="PANTHER" id="PTHR14224">
    <property type="entry name" value="SIMILAR TO PREFERENTIALLY EXPRESSED ANTIGEN IN MELANOMA-LIKE 3"/>
    <property type="match status" value="1"/>
</dbReference>
<reference evidence="4" key="1">
    <citation type="submission" date="2025-08" db="UniProtKB">
        <authorList>
            <consortium name="Ensembl"/>
        </authorList>
    </citation>
    <scope>IDENTIFICATION</scope>
</reference>
<organism evidence="4 5">
    <name type="scientific">Mus spicilegus</name>
    <name type="common">Mound-building mouse</name>
    <dbReference type="NCBI Taxonomy" id="10103"/>
    <lineage>
        <taxon>Eukaryota</taxon>
        <taxon>Metazoa</taxon>
        <taxon>Chordata</taxon>
        <taxon>Craniata</taxon>
        <taxon>Vertebrata</taxon>
        <taxon>Euteleostomi</taxon>
        <taxon>Mammalia</taxon>
        <taxon>Eutheria</taxon>
        <taxon>Euarchontoglires</taxon>
        <taxon>Glires</taxon>
        <taxon>Rodentia</taxon>
        <taxon>Myomorpha</taxon>
        <taxon>Muroidea</taxon>
        <taxon>Muridae</taxon>
        <taxon>Murinae</taxon>
        <taxon>Mus</taxon>
        <taxon>Mus</taxon>
    </lineage>
</organism>
<protein>
    <submittedName>
        <fullName evidence="4">Uncharacterized protein</fullName>
    </submittedName>
</protein>
<dbReference type="Gene3D" id="3.80.10.10">
    <property type="entry name" value="Ribonuclease Inhibitor"/>
    <property type="match status" value="1"/>
</dbReference>
<evidence type="ECO:0000256" key="1">
    <source>
        <dbReference type="ARBA" id="ARBA00009608"/>
    </source>
</evidence>
<keyword evidence="5" id="KW-1185">Reference proteome</keyword>
<keyword evidence="2" id="KW-0433">Leucine-rich repeat</keyword>
<evidence type="ECO:0000313" key="5">
    <source>
        <dbReference type="Proteomes" id="UP000694415"/>
    </source>
</evidence>
<evidence type="ECO:0000256" key="3">
    <source>
        <dbReference type="ARBA" id="ARBA00022737"/>
    </source>
</evidence>
<dbReference type="InterPro" id="IPR032675">
    <property type="entry name" value="LRR_dom_sf"/>
</dbReference>
<dbReference type="GO" id="GO:0005737">
    <property type="term" value="C:cytoplasm"/>
    <property type="evidence" value="ECO:0007669"/>
    <property type="project" value="TreeGrafter"/>
</dbReference>
<name>A0A8C6G5A7_MUSSI</name>
<keyword evidence="3" id="KW-0677">Repeat</keyword>
<dbReference type="SUPFAM" id="SSF52047">
    <property type="entry name" value="RNI-like"/>
    <property type="match status" value="1"/>
</dbReference>
<evidence type="ECO:0000313" key="4">
    <source>
        <dbReference type="Ensembl" id="ENSMSIP00000000729.1"/>
    </source>
</evidence>
<accession>A0A8C6G5A7</accession>
<comment type="similarity">
    <text evidence="1">Belongs to the PRAME family.</text>
</comment>
<reference evidence="4" key="2">
    <citation type="submission" date="2025-09" db="UniProtKB">
        <authorList>
            <consortium name="Ensembl"/>
        </authorList>
    </citation>
    <scope>IDENTIFICATION</scope>
</reference>
<proteinExistence type="inferred from homology"/>
<evidence type="ECO:0000256" key="2">
    <source>
        <dbReference type="ARBA" id="ARBA00022614"/>
    </source>
</evidence>
<sequence>MKLKGHLDEYSIHLHCRKLKIYGLTKATVIEMFKIVHAEYIEDLELSCLCLEDLDFLNPYLKQMSNLLSLTLDEIIYTLNIDDYRNLNEEKVITVISHLPTFHHLQELYVHGVIFIECLRCLKKPLEVLSFTDCDLSQSDLDYLPYCLNIFELRSLHLIDVRLSDLLLEPLGFLLERVRHTLKSLQLMSCEVGETHFNTLLPALSQCYQLTVVNFYGNELSLLFLKKLLHHTAKLSQLADELYPTTQECYDNRDVVLSHRLENFCSELLDILRAIREPKKVTFGTIKCSKCGGSYVYDLETQCCFFE</sequence>
<dbReference type="InterPro" id="IPR050694">
    <property type="entry name" value="LRRC14/PRAME"/>
</dbReference>